<evidence type="ECO:0000256" key="6">
    <source>
        <dbReference type="ARBA" id="ARBA00023136"/>
    </source>
</evidence>
<feature type="transmembrane region" description="Helical" evidence="7">
    <location>
        <begin position="505"/>
        <end position="523"/>
    </location>
</feature>
<dbReference type="GO" id="GO:0035435">
    <property type="term" value="P:phosphate ion transmembrane transport"/>
    <property type="evidence" value="ECO:0000318"/>
    <property type="project" value="GO_Central"/>
</dbReference>
<sequence length="589" mass="61588">MGSMTRLGQGITPLESNVKSLHIRISRNGVHGFRTPPHLYRFGRQKCKSIVPIQIEPNNDGILKPEIQWCGIKPRRSLGCRASSADAGTGDLHGNIGNDFRSEVGIVKEEATNGGPKGMAEAFDISPRTALGITAVIAISVLVLPMYMPSSGVGMTLRTRGLSYLTLLLGFYMAWNIGANDVANAMGTSVGSGALTLRQAVLTAAVLEFSGAFMVGSHVSHTMQSGILTPSVFAGKETLLFCGMLSSLGAAGTWLQVASYFGWPVSTTHCIIGAMVGFGLVYGGVGAVYWKSLFRVVSSWVVSPLLGAFVSFLVYKCIRRFVYRAPNPGQAAATAAPLAVFLGVAALSFTVLPTQGVGLMAGGKALGLGLLGAVIINIVIRRQLGELLGAYCELPSEEEQQGKASRDEGPKGTQLKIVYSVFGYLQVLSACFMSFAHGANDVANAIGPISAALAILHKTGVASGGPPSMPVDVLAWGGFGIVAGLVVWGYRVIATIGQKITELTPTRGFAAEFAAATVVVLASRLGLPISATHTLVGAVMGVGFARGLNSVRTDVVREIVASWVVTIPVGAALSVAYTFIFIKLIPSLV</sequence>
<reference evidence="9" key="3">
    <citation type="submission" date="2020-12" db="UniProtKB">
        <authorList>
            <consortium name="EnsemblPlants"/>
        </authorList>
    </citation>
    <scope>IDENTIFICATION</scope>
</reference>
<protein>
    <recommendedName>
        <fullName evidence="7">Phosphate transporter</fullName>
    </recommendedName>
</protein>
<evidence type="ECO:0000256" key="4">
    <source>
        <dbReference type="ARBA" id="ARBA00022692"/>
    </source>
</evidence>
<evidence type="ECO:0000256" key="7">
    <source>
        <dbReference type="RuleBase" id="RU363058"/>
    </source>
</evidence>
<evidence type="ECO:0000256" key="5">
    <source>
        <dbReference type="ARBA" id="ARBA00022989"/>
    </source>
</evidence>
<name>A0A2K1K2C9_PHYPA</name>
<feature type="transmembrane region" description="Helical" evidence="7">
    <location>
        <begin position="473"/>
        <end position="493"/>
    </location>
</feature>
<accession>A0A2K1K2C9</accession>
<keyword evidence="6 7" id="KW-0472">Membrane</keyword>
<dbReference type="Pfam" id="PF01384">
    <property type="entry name" value="PHO4"/>
    <property type="match status" value="1"/>
</dbReference>
<feature type="transmembrane region" description="Helical" evidence="7">
    <location>
        <begin position="330"/>
        <end position="352"/>
    </location>
</feature>
<comment type="similarity">
    <text evidence="7">Belongs to the inorganic phosphate transporter (PiT) (TC 2.A.20) family.</text>
</comment>
<gene>
    <name evidence="9" type="primary">LOC112286842</name>
    <name evidence="8" type="ORF">PHYPA_012407</name>
</gene>
<dbReference type="OMA" id="MQAFCIA"/>
<dbReference type="Proteomes" id="UP000006727">
    <property type="component" value="Chromosome 9"/>
</dbReference>
<comment type="function">
    <text evidence="7">Sodium-phosphate symporter.</text>
</comment>
<dbReference type="Gramene" id="Pp3c9_7350V3.3">
    <property type="protein sequence ID" value="Pp3c9_7350V3.3"/>
    <property type="gene ID" value="Pp3c9_7350"/>
</dbReference>
<dbReference type="GO" id="GO:0005315">
    <property type="term" value="F:phosphate transmembrane transporter activity"/>
    <property type="evidence" value="ECO:0000318"/>
    <property type="project" value="GO_Central"/>
</dbReference>
<dbReference type="AlphaFoldDB" id="A0A2K1K2C9"/>
<dbReference type="Gramene" id="Pp3c9_7350V3.2">
    <property type="protein sequence ID" value="Pp3c9_7350V3.2"/>
    <property type="gene ID" value="Pp3c9_7350"/>
</dbReference>
<keyword evidence="3 7" id="KW-0592">Phosphate transport</keyword>
<feature type="transmembrane region" description="Helical" evidence="7">
    <location>
        <begin position="200"/>
        <end position="218"/>
    </location>
</feature>
<dbReference type="RefSeq" id="XP_024384925.1">
    <property type="nucleotide sequence ID" value="XM_024529157.2"/>
</dbReference>
<evidence type="ECO:0000313" key="10">
    <source>
        <dbReference type="Proteomes" id="UP000006727"/>
    </source>
</evidence>
<feature type="transmembrane region" description="Helical" evidence="7">
    <location>
        <begin position="129"/>
        <end position="149"/>
    </location>
</feature>
<dbReference type="GO" id="GO:0016020">
    <property type="term" value="C:membrane"/>
    <property type="evidence" value="ECO:0007669"/>
    <property type="project" value="UniProtKB-SubCell"/>
</dbReference>
<reference evidence="8 10" key="2">
    <citation type="journal article" date="2018" name="Plant J.">
        <title>The Physcomitrella patens chromosome-scale assembly reveals moss genome structure and evolution.</title>
        <authorList>
            <person name="Lang D."/>
            <person name="Ullrich K.K."/>
            <person name="Murat F."/>
            <person name="Fuchs J."/>
            <person name="Jenkins J."/>
            <person name="Haas F.B."/>
            <person name="Piednoel M."/>
            <person name="Gundlach H."/>
            <person name="Van Bel M."/>
            <person name="Meyberg R."/>
            <person name="Vives C."/>
            <person name="Morata J."/>
            <person name="Symeonidi A."/>
            <person name="Hiss M."/>
            <person name="Muchero W."/>
            <person name="Kamisugi Y."/>
            <person name="Saleh O."/>
            <person name="Blanc G."/>
            <person name="Decker E.L."/>
            <person name="van Gessel N."/>
            <person name="Grimwood J."/>
            <person name="Hayes R.D."/>
            <person name="Graham S.W."/>
            <person name="Gunter L.E."/>
            <person name="McDaniel S.F."/>
            <person name="Hoernstein S.N.W."/>
            <person name="Larsson A."/>
            <person name="Li F.W."/>
            <person name="Perroud P.F."/>
            <person name="Phillips J."/>
            <person name="Ranjan P."/>
            <person name="Rokshar D.S."/>
            <person name="Rothfels C.J."/>
            <person name="Schneider L."/>
            <person name="Shu S."/>
            <person name="Stevenson D.W."/>
            <person name="Thummler F."/>
            <person name="Tillich M."/>
            <person name="Villarreal Aguilar J.C."/>
            <person name="Widiez T."/>
            <person name="Wong G.K."/>
            <person name="Wymore A."/>
            <person name="Zhang Y."/>
            <person name="Zimmer A.D."/>
            <person name="Quatrano R.S."/>
            <person name="Mayer K.F.X."/>
            <person name="Goodstein D."/>
            <person name="Casacuberta J.M."/>
            <person name="Vandepoele K."/>
            <person name="Reski R."/>
            <person name="Cuming A.C."/>
            <person name="Tuskan G.A."/>
            <person name="Maumus F."/>
            <person name="Salse J."/>
            <person name="Schmutz J."/>
            <person name="Rensing S.A."/>
        </authorList>
    </citation>
    <scope>NUCLEOTIDE SEQUENCE [LARGE SCALE GENOMIC DNA]</scope>
    <source>
        <strain evidence="9 10">cv. Gransden 2004</strain>
    </source>
</reference>
<keyword evidence="10" id="KW-1185">Reference proteome</keyword>
<feature type="transmembrane region" description="Helical" evidence="7">
    <location>
        <begin position="270"/>
        <end position="290"/>
    </location>
</feature>
<dbReference type="InterPro" id="IPR001204">
    <property type="entry name" value="Phos_transporter"/>
</dbReference>
<dbReference type="PaxDb" id="3218-PP1S220_23V6.1"/>
<reference evidence="8 10" key="1">
    <citation type="journal article" date="2008" name="Science">
        <title>The Physcomitrella genome reveals evolutionary insights into the conquest of land by plants.</title>
        <authorList>
            <person name="Rensing S."/>
            <person name="Lang D."/>
            <person name="Zimmer A."/>
            <person name="Terry A."/>
            <person name="Salamov A."/>
            <person name="Shapiro H."/>
            <person name="Nishiyama T."/>
            <person name="Perroud P.-F."/>
            <person name="Lindquist E."/>
            <person name="Kamisugi Y."/>
            <person name="Tanahashi T."/>
            <person name="Sakakibara K."/>
            <person name="Fujita T."/>
            <person name="Oishi K."/>
            <person name="Shin-I T."/>
            <person name="Kuroki Y."/>
            <person name="Toyoda A."/>
            <person name="Suzuki Y."/>
            <person name="Hashimoto A."/>
            <person name="Yamaguchi K."/>
            <person name="Sugano A."/>
            <person name="Kohara Y."/>
            <person name="Fujiyama A."/>
            <person name="Anterola A."/>
            <person name="Aoki S."/>
            <person name="Ashton N."/>
            <person name="Barbazuk W.B."/>
            <person name="Barker E."/>
            <person name="Bennetzen J."/>
            <person name="Bezanilla M."/>
            <person name="Blankenship R."/>
            <person name="Cho S.H."/>
            <person name="Dutcher S."/>
            <person name="Estelle M."/>
            <person name="Fawcett J.A."/>
            <person name="Gundlach H."/>
            <person name="Hanada K."/>
            <person name="Heyl A."/>
            <person name="Hicks K.A."/>
            <person name="Hugh J."/>
            <person name="Lohr M."/>
            <person name="Mayer K."/>
            <person name="Melkozernov A."/>
            <person name="Murata T."/>
            <person name="Nelson D."/>
            <person name="Pils B."/>
            <person name="Prigge M."/>
            <person name="Reiss B."/>
            <person name="Renner T."/>
            <person name="Rombauts S."/>
            <person name="Rushton P."/>
            <person name="Sanderfoot A."/>
            <person name="Schween G."/>
            <person name="Shiu S.-H."/>
            <person name="Stueber K."/>
            <person name="Theodoulou F.L."/>
            <person name="Tu H."/>
            <person name="Van de Peer Y."/>
            <person name="Verrier P.J."/>
            <person name="Waters E."/>
            <person name="Wood A."/>
            <person name="Yang L."/>
            <person name="Cove D."/>
            <person name="Cuming A."/>
            <person name="Hasebe M."/>
            <person name="Lucas S."/>
            <person name="Mishler D.B."/>
            <person name="Reski R."/>
            <person name="Grigoriev I."/>
            <person name="Quatrano R.S."/>
            <person name="Boore J.L."/>
        </authorList>
    </citation>
    <scope>NUCLEOTIDE SEQUENCE [LARGE SCALE GENOMIC DNA]</scope>
    <source>
        <strain evidence="9 10">cv. Gransden 2004</strain>
    </source>
</reference>
<dbReference type="PANTHER" id="PTHR11101:SF80">
    <property type="entry name" value="PHOSPHATE TRANSPORTER"/>
    <property type="match status" value="1"/>
</dbReference>
<dbReference type="EnsemblPlants" id="Pp3c9_7350V3.1">
    <property type="protein sequence ID" value="Pp3c9_7350V3.1"/>
    <property type="gene ID" value="Pp3c9_7350"/>
</dbReference>
<dbReference type="GeneID" id="112286842"/>
<feature type="transmembrane region" description="Helical" evidence="7">
    <location>
        <begin position="417"/>
        <end position="436"/>
    </location>
</feature>
<organism evidence="8">
    <name type="scientific">Physcomitrium patens</name>
    <name type="common">Spreading-leaved earth moss</name>
    <name type="synonym">Physcomitrella patens</name>
    <dbReference type="NCBI Taxonomy" id="3218"/>
    <lineage>
        <taxon>Eukaryota</taxon>
        <taxon>Viridiplantae</taxon>
        <taxon>Streptophyta</taxon>
        <taxon>Embryophyta</taxon>
        <taxon>Bryophyta</taxon>
        <taxon>Bryophytina</taxon>
        <taxon>Bryopsida</taxon>
        <taxon>Funariidae</taxon>
        <taxon>Funariales</taxon>
        <taxon>Funariaceae</taxon>
        <taxon>Physcomitrium</taxon>
    </lineage>
</organism>
<dbReference type="EnsemblPlants" id="Pp3c9_7350V3.2">
    <property type="protein sequence ID" value="Pp3c9_7350V3.2"/>
    <property type="gene ID" value="Pp3c9_7350"/>
</dbReference>
<evidence type="ECO:0000256" key="3">
    <source>
        <dbReference type="ARBA" id="ARBA00022592"/>
    </source>
</evidence>
<evidence type="ECO:0000256" key="1">
    <source>
        <dbReference type="ARBA" id="ARBA00004141"/>
    </source>
</evidence>
<dbReference type="EnsemblPlants" id="Pp3c9_7350V3.3">
    <property type="protein sequence ID" value="Pp3c9_7350V3.3"/>
    <property type="gene ID" value="Pp3c9_7350"/>
</dbReference>
<evidence type="ECO:0000313" key="8">
    <source>
        <dbReference type="EMBL" id="PNR47934.1"/>
    </source>
</evidence>
<dbReference type="PANTHER" id="PTHR11101">
    <property type="entry name" value="PHOSPHATE TRANSPORTER"/>
    <property type="match status" value="1"/>
</dbReference>
<dbReference type="EMBL" id="ABEU02000009">
    <property type="protein sequence ID" value="PNR47934.1"/>
    <property type="molecule type" value="Genomic_DNA"/>
</dbReference>
<dbReference type="OrthoDB" id="260807at2759"/>
<feature type="transmembrane region" description="Helical" evidence="7">
    <location>
        <begin position="560"/>
        <end position="582"/>
    </location>
</feature>
<dbReference type="FunCoup" id="A0A2K1K2C9">
    <property type="interactions" value="1879"/>
</dbReference>
<feature type="transmembrane region" description="Helical" evidence="7">
    <location>
        <begin position="358"/>
        <end position="380"/>
    </location>
</feature>
<keyword evidence="4 7" id="KW-0812">Transmembrane</keyword>
<dbReference type="Gramene" id="Pp3c9_7350V3.1">
    <property type="protein sequence ID" value="Pp3c9_7350V3.1"/>
    <property type="gene ID" value="Pp3c9_7350"/>
</dbReference>
<proteinExistence type="inferred from homology"/>
<evidence type="ECO:0000256" key="2">
    <source>
        <dbReference type="ARBA" id="ARBA00022448"/>
    </source>
</evidence>
<feature type="transmembrane region" description="Helical" evidence="7">
    <location>
        <begin position="238"/>
        <end position="263"/>
    </location>
</feature>
<feature type="transmembrane region" description="Helical" evidence="7">
    <location>
        <begin position="296"/>
        <end position="318"/>
    </location>
</feature>
<keyword evidence="5 7" id="KW-1133">Transmembrane helix</keyword>
<feature type="transmembrane region" description="Helical" evidence="7">
    <location>
        <begin position="161"/>
        <end position="179"/>
    </location>
</feature>
<dbReference type="STRING" id="3218.A0A2K1K2C9"/>
<dbReference type="KEGG" id="ppp:112286842"/>
<keyword evidence="2 7" id="KW-0813">Transport</keyword>
<evidence type="ECO:0000313" key="9">
    <source>
        <dbReference type="EnsemblPlants" id="Pp3c9_7350V3.1"/>
    </source>
</evidence>
<feature type="transmembrane region" description="Helical" evidence="7">
    <location>
        <begin position="529"/>
        <end position="548"/>
    </location>
</feature>
<comment type="subcellular location">
    <subcellularLocation>
        <location evidence="1 7">Membrane</location>
        <topology evidence="1 7">Multi-pass membrane protein</topology>
    </subcellularLocation>
</comment>